<organism evidence="2 3">
    <name type="scientific">Hymenobacter swuensis DY53</name>
    <dbReference type="NCBI Taxonomy" id="1227739"/>
    <lineage>
        <taxon>Bacteria</taxon>
        <taxon>Pseudomonadati</taxon>
        <taxon>Bacteroidota</taxon>
        <taxon>Cytophagia</taxon>
        <taxon>Cytophagales</taxon>
        <taxon>Hymenobacteraceae</taxon>
        <taxon>Hymenobacter</taxon>
    </lineage>
</organism>
<dbReference type="Pfam" id="PF14064">
    <property type="entry name" value="HmuY"/>
    <property type="match status" value="1"/>
</dbReference>
<evidence type="ECO:0000313" key="2">
    <source>
        <dbReference type="EMBL" id="AHJ97346.1"/>
    </source>
</evidence>
<sequence length="213" mass="22367">MINLFSRLPLLTLIGAALSLGACSKDDNDTAVQPAADLSIETAKNLTPAAGAVNPTTGQPGTPRHYAFYSLATKSEVAYTDSATTKWDIAVRGTTILVNGGSSGPGQGGAIVKEGLFAEQTTAPTTGYRVDTATEKAIKTGSGNGWYSYNSTTHVVAPIAGRVLLLRTATGKYARLEIVSYYKDAPATPVGTEPSGYYTFRYVYQPDGSTNLK</sequence>
<dbReference type="Proteomes" id="UP000019423">
    <property type="component" value="Chromosome"/>
</dbReference>
<keyword evidence="1" id="KW-0732">Signal</keyword>
<proteinExistence type="predicted"/>
<keyword evidence="3" id="KW-1185">Reference proteome</keyword>
<dbReference type="eggNOG" id="ENOG502ZBKJ">
    <property type="taxonomic scope" value="Bacteria"/>
</dbReference>
<feature type="signal peptide" evidence="1">
    <location>
        <begin position="1"/>
        <end position="24"/>
    </location>
</feature>
<dbReference type="PATRIC" id="fig|1227739.3.peg.1973"/>
<dbReference type="KEGG" id="hsw:Hsw_1751"/>
<dbReference type="RefSeq" id="WP_081768349.1">
    <property type="nucleotide sequence ID" value="NZ_CP007145.1"/>
</dbReference>
<gene>
    <name evidence="2" type="ORF">Hsw_1751</name>
</gene>
<evidence type="ECO:0008006" key="4">
    <source>
        <dbReference type="Google" id="ProtNLM"/>
    </source>
</evidence>
<dbReference type="OrthoDB" id="5510929at2"/>
<name>W8F431_9BACT</name>
<dbReference type="EMBL" id="CP007145">
    <property type="protein sequence ID" value="AHJ97346.1"/>
    <property type="molecule type" value="Genomic_DNA"/>
</dbReference>
<reference evidence="2 3" key="1">
    <citation type="submission" date="2014-01" db="EMBL/GenBank/DDBJ databases">
        <title>Complete genome sequence of ionizing-radiation resistance bacterium Hymenobacter swuensis DY53.</title>
        <authorList>
            <person name="Jung J.-H."/>
            <person name="Jeong S.-W."/>
            <person name="Joe M.-H."/>
            <person name="Cho y.-j."/>
            <person name="Kim M.-K."/>
            <person name="Lim S.-Y."/>
        </authorList>
    </citation>
    <scope>NUCLEOTIDE SEQUENCE [LARGE SCALE GENOMIC DNA]</scope>
    <source>
        <strain evidence="2 3">DY53</strain>
    </source>
</reference>
<feature type="chain" id="PRO_5004910231" description="HmuY protein" evidence="1">
    <location>
        <begin position="25"/>
        <end position="213"/>
    </location>
</feature>
<dbReference type="AlphaFoldDB" id="W8F431"/>
<dbReference type="InterPro" id="IPR025921">
    <property type="entry name" value="HmuY"/>
</dbReference>
<dbReference type="CDD" id="cd12105">
    <property type="entry name" value="HmuY"/>
    <property type="match status" value="1"/>
</dbReference>
<dbReference type="STRING" id="1227739.Hsw_1751"/>
<accession>W8F431</accession>
<dbReference type="PROSITE" id="PS51257">
    <property type="entry name" value="PROKAR_LIPOPROTEIN"/>
    <property type="match status" value="1"/>
</dbReference>
<dbReference type="HOGENOM" id="CLU_092723_0_0_10"/>
<evidence type="ECO:0000313" key="3">
    <source>
        <dbReference type="Proteomes" id="UP000019423"/>
    </source>
</evidence>
<evidence type="ECO:0000256" key="1">
    <source>
        <dbReference type="SAM" id="SignalP"/>
    </source>
</evidence>
<protein>
    <recommendedName>
        <fullName evidence="4">HmuY protein</fullName>
    </recommendedName>
</protein>